<dbReference type="GeneID" id="115954725"/>
<evidence type="ECO:0000256" key="2">
    <source>
        <dbReference type="SAM" id="Phobius"/>
    </source>
</evidence>
<protein>
    <recommendedName>
        <fullName evidence="3">RING-type domain-containing protein</fullName>
    </recommendedName>
</protein>
<feature type="domain" description="RING-type" evidence="3">
    <location>
        <begin position="86"/>
        <end position="128"/>
    </location>
</feature>
<dbReference type="FunFam" id="3.30.40.10:FF:000971">
    <property type="entry name" value="Putative RING zinc finger domain superfamily protein"/>
    <property type="match status" value="1"/>
</dbReference>
<dbReference type="InParanoid" id="A0A7N2MDP7"/>
<organism evidence="4 5">
    <name type="scientific">Quercus lobata</name>
    <name type="common">Valley oak</name>
    <dbReference type="NCBI Taxonomy" id="97700"/>
    <lineage>
        <taxon>Eukaryota</taxon>
        <taxon>Viridiplantae</taxon>
        <taxon>Streptophyta</taxon>
        <taxon>Embryophyta</taxon>
        <taxon>Tracheophyta</taxon>
        <taxon>Spermatophyta</taxon>
        <taxon>Magnoliopsida</taxon>
        <taxon>eudicotyledons</taxon>
        <taxon>Gunneridae</taxon>
        <taxon>Pentapetalae</taxon>
        <taxon>rosids</taxon>
        <taxon>fabids</taxon>
        <taxon>Fagales</taxon>
        <taxon>Fagaceae</taxon>
        <taxon>Quercus</taxon>
    </lineage>
</organism>
<dbReference type="Pfam" id="PF13639">
    <property type="entry name" value="zf-RING_2"/>
    <property type="match status" value="1"/>
</dbReference>
<dbReference type="EnsemblPlants" id="QL08p050647:mrna">
    <property type="protein sequence ID" value="QL08p050647:mrna"/>
    <property type="gene ID" value="QL08p050647"/>
</dbReference>
<dbReference type="InterPro" id="IPR013083">
    <property type="entry name" value="Znf_RING/FYVE/PHD"/>
</dbReference>
<dbReference type="OMA" id="VESRPMF"/>
<accession>A0A7N2MDP7</accession>
<feature type="transmembrane region" description="Helical" evidence="2">
    <location>
        <begin position="6"/>
        <end position="30"/>
    </location>
</feature>
<reference evidence="4 5" key="1">
    <citation type="journal article" date="2016" name="G3 (Bethesda)">
        <title>First Draft Assembly and Annotation of the Genome of a California Endemic Oak Quercus lobata Nee (Fagaceae).</title>
        <authorList>
            <person name="Sork V.L."/>
            <person name="Fitz-Gibbon S.T."/>
            <person name="Puiu D."/>
            <person name="Crepeau M."/>
            <person name="Gugger P.F."/>
            <person name="Sherman R."/>
            <person name="Stevens K."/>
            <person name="Langley C.H."/>
            <person name="Pellegrini M."/>
            <person name="Salzberg S.L."/>
        </authorList>
    </citation>
    <scope>NUCLEOTIDE SEQUENCE [LARGE SCALE GENOMIC DNA]</scope>
    <source>
        <strain evidence="4 5">cv. SW786</strain>
    </source>
</reference>
<sequence length="202" mass="22843">MGTGMNLITTIIGFGMSATFIVFVCTRIICGRLRRVESRPMFEIESRIDLEQPEPRAGGLEQGLVAAIPTMKFNREAFSSMEDPQCSICLAEYQEKEVLRIMPKCGHTFHLSCIDVWLRRQSTCPVCRLPLQDSIRPKPMRPLMFDITQPFDNSEVSMDHFEQWLLPGPHRSGGNVSNQAHVVSVPVNPPEPTVSGEEERRQ</sequence>
<dbReference type="InterPro" id="IPR001841">
    <property type="entry name" value="Znf_RING"/>
</dbReference>
<dbReference type="PANTHER" id="PTHR47035:SF4">
    <property type="entry name" value="OS02G0676500 PROTEIN"/>
    <property type="match status" value="1"/>
</dbReference>
<dbReference type="AlphaFoldDB" id="A0A7N2MDP7"/>
<keyword evidence="1" id="KW-0862">Zinc</keyword>
<name>A0A7N2MDP7_QUELO</name>
<dbReference type="OrthoDB" id="8062037at2759"/>
<proteinExistence type="predicted"/>
<gene>
    <name evidence="4" type="primary">LOC115954725</name>
</gene>
<evidence type="ECO:0000256" key="1">
    <source>
        <dbReference type="PROSITE-ProRule" id="PRU00175"/>
    </source>
</evidence>
<keyword evidence="2" id="KW-0812">Transmembrane</keyword>
<evidence type="ECO:0000313" key="5">
    <source>
        <dbReference type="Proteomes" id="UP000594261"/>
    </source>
</evidence>
<dbReference type="EMBL" id="LRBV02000008">
    <property type="status" value="NOT_ANNOTATED_CDS"/>
    <property type="molecule type" value="Genomic_DNA"/>
</dbReference>
<keyword evidence="1" id="KW-0863">Zinc-finger</keyword>
<dbReference type="Gene3D" id="3.30.40.10">
    <property type="entry name" value="Zinc/RING finger domain, C3HC4 (zinc finger)"/>
    <property type="match status" value="1"/>
</dbReference>
<dbReference type="RefSeq" id="XP_030928507.1">
    <property type="nucleotide sequence ID" value="XM_031072647.1"/>
</dbReference>
<dbReference type="CDD" id="cd16461">
    <property type="entry name" value="RING-H2_EL5-like"/>
    <property type="match status" value="1"/>
</dbReference>
<dbReference type="Gramene" id="QL08p050647:mrna">
    <property type="protein sequence ID" value="QL08p050647:mrna"/>
    <property type="gene ID" value="QL08p050647"/>
</dbReference>
<dbReference type="GO" id="GO:0008270">
    <property type="term" value="F:zinc ion binding"/>
    <property type="evidence" value="ECO:0007669"/>
    <property type="project" value="UniProtKB-KW"/>
</dbReference>
<dbReference type="PANTHER" id="PTHR47035">
    <property type="entry name" value="OS11G0150450 PROTEIN"/>
    <property type="match status" value="1"/>
</dbReference>
<reference evidence="4" key="2">
    <citation type="submission" date="2021-01" db="UniProtKB">
        <authorList>
            <consortium name="EnsemblPlants"/>
        </authorList>
    </citation>
    <scope>IDENTIFICATION</scope>
</reference>
<keyword evidence="2" id="KW-1133">Transmembrane helix</keyword>
<dbReference type="SUPFAM" id="SSF57850">
    <property type="entry name" value="RING/U-box"/>
    <property type="match status" value="1"/>
</dbReference>
<dbReference type="SMART" id="SM00184">
    <property type="entry name" value="RING"/>
    <property type="match status" value="1"/>
</dbReference>
<dbReference type="KEGG" id="qlo:115954725"/>
<keyword evidence="2" id="KW-0472">Membrane</keyword>
<keyword evidence="5" id="KW-1185">Reference proteome</keyword>
<dbReference type="Proteomes" id="UP000594261">
    <property type="component" value="Chromosome 8"/>
</dbReference>
<dbReference type="InterPro" id="IPR053070">
    <property type="entry name" value="RING-type_E3_ubiquitin-ligase"/>
</dbReference>
<keyword evidence="1" id="KW-0479">Metal-binding</keyword>
<evidence type="ECO:0000259" key="3">
    <source>
        <dbReference type="PROSITE" id="PS50089"/>
    </source>
</evidence>
<dbReference type="PROSITE" id="PS50089">
    <property type="entry name" value="ZF_RING_2"/>
    <property type="match status" value="1"/>
</dbReference>
<evidence type="ECO:0000313" key="4">
    <source>
        <dbReference type="EnsemblPlants" id="QL08p050647:mrna"/>
    </source>
</evidence>